<reference evidence="1 2" key="1">
    <citation type="submission" date="2018-10" db="EMBL/GenBank/DDBJ databases">
        <title>Fifty Aureobasidium pullulans genomes reveal a recombining polyextremotolerant generalist.</title>
        <authorList>
            <person name="Gostincar C."/>
            <person name="Turk M."/>
            <person name="Zajc J."/>
            <person name="Gunde-Cimerman N."/>
        </authorList>
    </citation>
    <scope>NUCLEOTIDE SEQUENCE [LARGE SCALE GENOMIC DNA]</scope>
    <source>
        <strain evidence="1 2">EXF-1645</strain>
    </source>
</reference>
<accession>A0A4T0BDK1</accession>
<protein>
    <submittedName>
        <fullName evidence="1">Uncharacterized protein</fullName>
    </submittedName>
</protein>
<name>A0A4T0BDK1_AURPU</name>
<proteinExistence type="predicted"/>
<dbReference type="EMBL" id="QZBZ01000399">
    <property type="protein sequence ID" value="TIA29885.1"/>
    <property type="molecule type" value="Genomic_DNA"/>
</dbReference>
<evidence type="ECO:0000313" key="2">
    <source>
        <dbReference type="Proteomes" id="UP000308724"/>
    </source>
</evidence>
<gene>
    <name evidence="1" type="ORF">D6C78_09949</name>
</gene>
<sequence>MQSVESNAMKRNRAVRNACPLAESAMDMSHLEHHPRAVTENSAGMYSKLEKKLAQSISFFVSPSTSFPGVLHQSFGTVMFYNWRTKTSALDTHSSPSLIFTETSRVSRISRAEVGLH</sequence>
<evidence type="ECO:0000313" key="1">
    <source>
        <dbReference type="EMBL" id="TIA29885.1"/>
    </source>
</evidence>
<organism evidence="1 2">
    <name type="scientific">Aureobasidium pullulans</name>
    <name type="common">Black yeast</name>
    <name type="synonym">Pullularia pullulans</name>
    <dbReference type="NCBI Taxonomy" id="5580"/>
    <lineage>
        <taxon>Eukaryota</taxon>
        <taxon>Fungi</taxon>
        <taxon>Dikarya</taxon>
        <taxon>Ascomycota</taxon>
        <taxon>Pezizomycotina</taxon>
        <taxon>Dothideomycetes</taxon>
        <taxon>Dothideomycetidae</taxon>
        <taxon>Dothideales</taxon>
        <taxon>Saccotheciaceae</taxon>
        <taxon>Aureobasidium</taxon>
    </lineage>
</organism>
<dbReference type="AlphaFoldDB" id="A0A4T0BDK1"/>
<comment type="caution">
    <text evidence="1">The sequence shown here is derived from an EMBL/GenBank/DDBJ whole genome shotgun (WGS) entry which is preliminary data.</text>
</comment>
<dbReference type="Proteomes" id="UP000308724">
    <property type="component" value="Unassembled WGS sequence"/>
</dbReference>